<protein>
    <submittedName>
        <fullName evidence="1">Uncharacterized protein</fullName>
    </submittedName>
</protein>
<dbReference type="EMBL" id="JAYMYQ010000010">
    <property type="protein sequence ID" value="KAK7308518.1"/>
    <property type="molecule type" value="Genomic_DNA"/>
</dbReference>
<accession>A0AAN9K238</accession>
<sequence length="163" mass="18882">MHVHTRRIKIVRGEIVLLLRMNPPSLLDFSILIRTVELASESLYNPNRIFSRNLDTDFGCDTLKFIGLMKRNGTCMRIGLRLYIWYSLDNNLDSVTVIAMVFYRNFSLCLQRSPTEKITLPTMDVICLFVMNSLTRHTICCMGIKRTELRAAISRVFISTQPF</sequence>
<evidence type="ECO:0000313" key="2">
    <source>
        <dbReference type="Proteomes" id="UP001367508"/>
    </source>
</evidence>
<organism evidence="1 2">
    <name type="scientific">Canavalia gladiata</name>
    <name type="common">Sword bean</name>
    <name type="synonym">Dolichos gladiatus</name>
    <dbReference type="NCBI Taxonomy" id="3824"/>
    <lineage>
        <taxon>Eukaryota</taxon>
        <taxon>Viridiplantae</taxon>
        <taxon>Streptophyta</taxon>
        <taxon>Embryophyta</taxon>
        <taxon>Tracheophyta</taxon>
        <taxon>Spermatophyta</taxon>
        <taxon>Magnoliopsida</taxon>
        <taxon>eudicotyledons</taxon>
        <taxon>Gunneridae</taxon>
        <taxon>Pentapetalae</taxon>
        <taxon>rosids</taxon>
        <taxon>fabids</taxon>
        <taxon>Fabales</taxon>
        <taxon>Fabaceae</taxon>
        <taxon>Papilionoideae</taxon>
        <taxon>50 kb inversion clade</taxon>
        <taxon>NPAAA clade</taxon>
        <taxon>indigoferoid/millettioid clade</taxon>
        <taxon>Phaseoleae</taxon>
        <taxon>Canavalia</taxon>
    </lineage>
</organism>
<keyword evidence="2" id="KW-1185">Reference proteome</keyword>
<evidence type="ECO:0000313" key="1">
    <source>
        <dbReference type="EMBL" id="KAK7308518.1"/>
    </source>
</evidence>
<dbReference type="AlphaFoldDB" id="A0AAN9K238"/>
<proteinExistence type="predicted"/>
<reference evidence="1 2" key="1">
    <citation type="submission" date="2024-01" db="EMBL/GenBank/DDBJ databases">
        <title>The genomes of 5 underutilized Papilionoideae crops provide insights into root nodulation and disease resistanc.</title>
        <authorList>
            <person name="Jiang F."/>
        </authorList>
    </citation>
    <scope>NUCLEOTIDE SEQUENCE [LARGE SCALE GENOMIC DNA]</scope>
    <source>
        <strain evidence="1">LVBAO_FW01</strain>
        <tissue evidence="1">Leaves</tissue>
    </source>
</reference>
<comment type="caution">
    <text evidence="1">The sequence shown here is derived from an EMBL/GenBank/DDBJ whole genome shotgun (WGS) entry which is preliminary data.</text>
</comment>
<name>A0AAN9K238_CANGL</name>
<gene>
    <name evidence="1" type="ORF">VNO77_42128</name>
</gene>
<dbReference type="Proteomes" id="UP001367508">
    <property type="component" value="Unassembled WGS sequence"/>
</dbReference>